<evidence type="ECO:0000256" key="2">
    <source>
        <dbReference type="SAM" id="Phobius"/>
    </source>
</evidence>
<dbReference type="RefSeq" id="WP_136435418.1">
    <property type="nucleotide sequence ID" value="NZ_SSTJ01000014.1"/>
</dbReference>
<keyword evidence="2" id="KW-0812">Transmembrane</keyword>
<keyword evidence="2" id="KW-1133">Transmembrane helix</keyword>
<keyword evidence="3" id="KW-0732">Signal</keyword>
<feature type="region of interest" description="Disordered" evidence="1">
    <location>
        <begin position="289"/>
        <end position="398"/>
    </location>
</feature>
<evidence type="ECO:0008006" key="6">
    <source>
        <dbReference type="Google" id="ProtNLM"/>
    </source>
</evidence>
<evidence type="ECO:0000256" key="3">
    <source>
        <dbReference type="SAM" id="SignalP"/>
    </source>
</evidence>
<dbReference type="Proteomes" id="UP000308978">
    <property type="component" value="Unassembled WGS sequence"/>
</dbReference>
<gene>
    <name evidence="4" type="ORF">E5986_09590</name>
</gene>
<reference evidence="4 5" key="1">
    <citation type="submission" date="2019-04" db="EMBL/GenBank/DDBJ databases">
        <title>Microbes associate with the intestines of laboratory mice.</title>
        <authorList>
            <person name="Navarre W."/>
            <person name="Wong E."/>
            <person name="Huang K.C."/>
            <person name="Tropini C."/>
            <person name="Ng K."/>
            <person name="Yu B."/>
        </authorList>
    </citation>
    <scope>NUCLEOTIDE SEQUENCE [LARGE SCALE GENOMIC DNA]</scope>
    <source>
        <strain evidence="4 5">NM80_B27</strain>
    </source>
</reference>
<dbReference type="EMBL" id="SSTJ01000014">
    <property type="protein sequence ID" value="THG36573.1"/>
    <property type="molecule type" value="Genomic_DNA"/>
</dbReference>
<evidence type="ECO:0000256" key="1">
    <source>
        <dbReference type="SAM" id="MobiDB-lite"/>
    </source>
</evidence>
<feature type="compositionally biased region" description="Pro residues" evidence="1">
    <location>
        <begin position="297"/>
        <end position="309"/>
    </location>
</feature>
<proteinExistence type="predicted"/>
<feature type="chain" id="PRO_5020641817" description="LPXTG cell wall anchor domain-containing protein" evidence="3">
    <location>
        <begin position="38"/>
        <end position="442"/>
    </location>
</feature>
<feature type="signal peptide" evidence="3">
    <location>
        <begin position="1"/>
        <end position="37"/>
    </location>
</feature>
<accession>A0A4S4G099</accession>
<protein>
    <recommendedName>
        <fullName evidence="6">LPXTG cell wall anchor domain-containing protein</fullName>
    </recommendedName>
</protein>
<keyword evidence="2" id="KW-0472">Membrane</keyword>
<feature type="compositionally biased region" description="Low complexity" evidence="1">
    <location>
        <begin position="48"/>
        <end position="60"/>
    </location>
</feature>
<sequence>MKHASANYRNRSGAWKGKALATLLAVSLAATPMAAFATDGESAAAAAIAETEAAAPSAPEKQPETAGEDISEAEVVAPSAPEKQPEAAVAEAEAAAPSAPEKQPEAAGENETLTTSVTVYYCEMVYYDDPSFNDPTGFRLLGSHTFDGVKVGEEINLWEYAKDIPDFVHFDGWAVNPIASANPEENLVQMNYFRTKSPSSVNYYLVTDGAETPEDAPIDPSMGEVDGESVAFWKMGSYEVESLRLGTEISSDACAVSLEGLTYLDADKAAIAVDAVPSRNEINLFYAADPADQPDNAPAPAPDAEPSPQPDGDKPGEDTDGAAPTPGDVSGNTSGNGSPSVPEVDGPAASDSGNEGAADVEATEDETGSEQDGATVVTDENASDASDSSEGDSDAALQEAAEWGVLTLPQTSDGAVAIAGAASVVAVAAAVTLAASRRRRNE</sequence>
<evidence type="ECO:0000313" key="5">
    <source>
        <dbReference type="Proteomes" id="UP000308978"/>
    </source>
</evidence>
<evidence type="ECO:0000313" key="4">
    <source>
        <dbReference type="EMBL" id="THG36573.1"/>
    </source>
</evidence>
<name>A0A4S4G099_9ACTN</name>
<organism evidence="4 5">
    <name type="scientific">Adlercreutzia caecimuris</name>
    <dbReference type="NCBI Taxonomy" id="671266"/>
    <lineage>
        <taxon>Bacteria</taxon>
        <taxon>Bacillati</taxon>
        <taxon>Actinomycetota</taxon>
        <taxon>Coriobacteriia</taxon>
        <taxon>Eggerthellales</taxon>
        <taxon>Eggerthellaceae</taxon>
        <taxon>Adlercreutzia</taxon>
    </lineage>
</organism>
<feature type="compositionally biased region" description="Polar residues" evidence="1">
    <location>
        <begin position="330"/>
        <end position="339"/>
    </location>
</feature>
<dbReference type="AlphaFoldDB" id="A0A4S4G099"/>
<feature type="compositionally biased region" description="Low complexity" evidence="1">
    <location>
        <begin position="80"/>
        <end position="107"/>
    </location>
</feature>
<feature type="region of interest" description="Disordered" evidence="1">
    <location>
        <begin position="48"/>
        <end position="111"/>
    </location>
</feature>
<feature type="transmembrane region" description="Helical" evidence="2">
    <location>
        <begin position="415"/>
        <end position="435"/>
    </location>
</feature>
<comment type="caution">
    <text evidence="4">The sequence shown here is derived from an EMBL/GenBank/DDBJ whole genome shotgun (WGS) entry which is preliminary data.</text>
</comment>